<dbReference type="RefSeq" id="WP_125005635.1">
    <property type="nucleotide sequence ID" value="NZ_RQXT01000056.1"/>
</dbReference>
<dbReference type="EMBL" id="RQXT01000056">
    <property type="protein sequence ID" value="RRH92927.1"/>
    <property type="molecule type" value="Genomic_DNA"/>
</dbReference>
<evidence type="ECO:0000313" key="1">
    <source>
        <dbReference type="EMBL" id="RRH92927.1"/>
    </source>
</evidence>
<evidence type="ECO:0000313" key="2">
    <source>
        <dbReference type="Proteomes" id="UP000273786"/>
    </source>
</evidence>
<dbReference type="AlphaFoldDB" id="A0A3P3F399"/>
<organism evidence="1 2">
    <name type="scientific">Mesorhizobium tamadayense</name>
    <dbReference type="NCBI Taxonomy" id="425306"/>
    <lineage>
        <taxon>Bacteria</taxon>
        <taxon>Pseudomonadati</taxon>
        <taxon>Pseudomonadota</taxon>
        <taxon>Alphaproteobacteria</taxon>
        <taxon>Hyphomicrobiales</taxon>
        <taxon>Phyllobacteriaceae</taxon>
        <taxon>Mesorhizobium</taxon>
    </lineage>
</organism>
<dbReference type="OrthoDB" id="8100898at2"/>
<gene>
    <name evidence="1" type="ORF">EH240_30760</name>
</gene>
<reference evidence="1 2" key="1">
    <citation type="submission" date="2018-11" db="EMBL/GenBank/DDBJ databases">
        <title>the genome of Mesorhizobium tamadayense DSM 28320.</title>
        <authorList>
            <person name="Gao J."/>
        </authorList>
    </citation>
    <scope>NUCLEOTIDE SEQUENCE [LARGE SCALE GENOMIC DNA]</scope>
    <source>
        <strain evidence="1 2">DSM 28320</strain>
    </source>
</reference>
<sequence>MAMLGFVKPAQDKLNGSSLRESVPAEAPEELRRAMLEFVEALAVADARRDHRIAIGVSIDSAFDADHA</sequence>
<name>A0A3P3F399_9HYPH</name>
<dbReference type="Proteomes" id="UP000273786">
    <property type="component" value="Unassembled WGS sequence"/>
</dbReference>
<proteinExistence type="predicted"/>
<keyword evidence="2" id="KW-1185">Reference proteome</keyword>
<accession>A0A3P3F399</accession>
<protein>
    <submittedName>
        <fullName evidence="1">Uncharacterized protein</fullName>
    </submittedName>
</protein>
<comment type="caution">
    <text evidence="1">The sequence shown here is derived from an EMBL/GenBank/DDBJ whole genome shotgun (WGS) entry which is preliminary data.</text>
</comment>